<dbReference type="GO" id="GO:0005509">
    <property type="term" value="F:calcium ion binding"/>
    <property type="evidence" value="ECO:0007669"/>
    <property type="project" value="InterPro"/>
</dbReference>
<proteinExistence type="predicted"/>
<keyword evidence="1" id="KW-0677">Repeat</keyword>
<protein>
    <submittedName>
        <fullName evidence="4">Myosin regulatory light chain</fullName>
    </submittedName>
</protein>
<accession>A0A437AID3</accession>
<gene>
    <name evidence="4" type="ORF">TUBRATIS_26410</name>
</gene>
<feature type="domain" description="EF-hand" evidence="3">
    <location>
        <begin position="87"/>
        <end position="122"/>
    </location>
</feature>
<dbReference type="PANTHER" id="PTHR23049">
    <property type="entry name" value="MYOSIN REGULATORY LIGHT CHAIN 2"/>
    <property type="match status" value="1"/>
</dbReference>
<evidence type="ECO:0000256" key="1">
    <source>
        <dbReference type="ARBA" id="ARBA00022737"/>
    </source>
</evidence>
<comment type="caution">
    <text evidence="4">The sequence shown here is derived from an EMBL/GenBank/DDBJ whole genome shotgun (WGS) entry which is preliminary data.</text>
</comment>
<evidence type="ECO:0000313" key="4">
    <source>
        <dbReference type="EMBL" id="RVD90924.1"/>
    </source>
</evidence>
<feature type="domain" description="EF-hand" evidence="3">
    <location>
        <begin position="19"/>
        <end position="54"/>
    </location>
</feature>
<dbReference type="InterPro" id="IPR018247">
    <property type="entry name" value="EF_Hand_1_Ca_BS"/>
</dbReference>
<organism evidence="4 5">
    <name type="scientific">Tubulinosema ratisbonensis</name>
    <dbReference type="NCBI Taxonomy" id="291195"/>
    <lineage>
        <taxon>Eukaryota</taxon>
        <taxon>Fungi</taxon>
        <taxon>Fungi incertae sedis</taxon>
        <taxon>Microsporidia</taxon>
        <taxon>Tubulinosematoidea</taxon>
        <taxon>Tubulinosematidae</taxon>
        <taxon>Tubulinosema</taxon>
    </lineage>
</organism>
<dbReference type="Gene3D" id="1.10.238.10">
    <property type="entry name" value="EF-hand"/>
    <property type="match status" value="2"/>
</dbReference>
<dbReference type="AlphaFoldDB" id="A0A437AID3"/>
<dbReference type="STRING" id="291195.A0A437AID3"/>
<dbReference type="VEuPathDB" id="MicrosporidiaDB:TUBRATIS_26410"/>
<dbReference type="SMART" id="SM00054">
    <property type="entry name" value="EFh"/>
    <property type="match status" value="2"/>
</dbReference>
<dbReference type="InterPro" id="IPR050403">
    <property type="entry name" value="Myosin_RLC"/>
</dbReference>
<dbReference type="Pfam" id="PF13499">
    <property type="entry name" value="EF-hand_7"/>
    <property type="match status" value="1"/>
</dbReference>
<evidence type="ECO:0000259" key="3">
    <source>
        <dbReference type="PROSITE" id="PS50222"/>
    </source>
</evidence>
<name>A0A437AID3_9MICR</name>
<dbReference type="SUPFAM" id="SSF47473">
    <property type="entry name" value="EF-hand"/>
    <property type="match status" value="1"/>
</dbReference>
<reference evidence="4 5" key="1">
    <citation type="submission" date="2018-10" db="EMBL/GenBank/DDBJ databases">
        <title>Draft genome sequence of the microsporidian Tubulinosema ratisbonensis.</title>
        <authorList>
            <person name="Polonais V."/>
            <person name="Peyretaillade E."/>
            <person name="Niehus S."/>
            <person name="Wawrzyniak I."/>
            <person name="Franchet A."/>
            <person name="Gaspin C."/>
            <person name="Reichstadt M."/>
            <person name="Belser C."/>
            <person name="Labadie K."/>
            <person name="Delbac F."/>
            <person name="Ferrandon D."/>
        </authorList>
    </citation>
    <scope>NUCLEOTIDE SEQUENCE [LARGE SCALE GENOMIC DNA]</scope>
    <source>
        <strain evidence="4 5">Franzen</strain>
    </source>
</reference>
<sequence>MARRRSRKDSNIFGMLTQAQISELREAYNMLDVSNDGKLDKNDLLKVTETLGLDILSREDIEEMIGEKELTYMNLLTMVCDRLSEIDSIPVLMKAFKDFDEKGNGYIEENLLRKWLENEGDKMKKEDVDFLLKDCVKEGMVDYRKLACIMKYGENLESFNN</sequence>
<dbReference type="EMBL" id="RCSS01000716">
    <property type="protein sequence ID" value="RVD90924.1"/>
    <property type="molecule type" value="Genomic_DNA"/>
</dbReference>
<dbReference type="PROSITE" id="PS50222">
    <property type="entry name" value="EF_HAND_2"/>
    <property type="match status" value="2"/>
</dbReference>
<dbReference type="FunFam" id="1.10.238.10:FF:000003">
    <property type="entry name" value="Calmodulin A"/>
    <property type="match status" value="1"/>
</dbReference>
<keyword evidence="2" id="KW-0106">Calcium</keyword>
<keyword evidence="5" id="KW-1185">Reference proteome</keyword>
<dbReference type="InterPro" id="IPR011992">
    <property type="entry name" value="EF-hand-dom_pair"/>
</dbReference>
<dbReference type="Proteomes" id="UP000282876">
    <property type="component" value="Unassembled WGS sequence"/>
</dbReference>
<evidence type="ECO:0000256" key="2">
    <source>
        <dbReference type="ARBA" id="ARBA00022837"/>
    </source>
</evidence>
<evidence type="ECO:0000313" key="5">
    <source>
        <dbReference type="Proteomes" id="UP000282876"/>
    </source>
</evidence>
<dbReference type="InterPro" id="IPR002048">
    <property type="entry name" value="EF_hand_dom"/>
</dbReference>
<dbReference type="PROSITE" id="PS00018">
    <property type="entry name" value="EF_HAND_1"/>
    <property type="match status" value="1"/>
</dbReference>
<dbReference type="OrthoDB" id="429467at2759"/>